<proteinExistence type="inferred from homology"/>
<evidence type="ECO:0000256" key="4">
    <source>
        <dbReference type="ARBA" id="ARBA00022807"/>
    </source>
</evidence>
<dbReference type="CDD" id="cd16332">
    <property type="entry name" value="Prp-like"/>
    <property type="match status" value="1"/>
</dbReference>
<dbReference type="Pfam" id="PF04327">
    <property type="entry name" value="Peptidase_Prp"/>
    <property type="match status" value="1"/>
</dbReference>
<organism evidence="7 8">
    <name type="scientific">Clostridium thermobutyricum DSM 4928</name>
    <dbReference type="NCBI Taxonomy" id="1121339"/>
    <lineage>
        <taxon>Bacteria</taxon>
        <taxon>Bacillati</taxon>
        <taxon>Bacillota</taxon>
        <taxon>Clostridia</taxon>
        <taxon>Eubacteriales</taxon>
        <taxon>Clostridiaceae</taxon>
        <taxon>Clostridium</taxon>
    </lineage>
</organism>
<dbReference type="Proteomes" id="UP000191448">
    <property type="component" value="Unassembled WGS sequence"/>
</dbReference>
<evidence type="ECO:0000256" key="2">
    <source>
        <dbReference type="ARBA" id="ARBA00022670"/>
    </source>
</evidence>
<comment type="caution">
    <text evidence="7">The sequence shown here is derived from an EMBL/GenBank/DDBJ whole genome shotgun (WGS) entry which is preliminary data.</text>
</comment>
<evidence type="ECO:0000256" key="1">
    <source>
        <dbReference type="ARBA" id="ARBA00022517"/>
    </source>
</evidence>
<dbReference type="AlphaFoldDB" id="A0A1V4SXN1"/>
<keyword evidence="2" id="KW-0645">Protease</keyword>
<dbReference type="Gene3D" id="3.30.70.1490">
    <property type="entry name" value="Cysteine protease Prp"/>
    <property type="match status" value="1"/>
</dbReference>
<protein>
    <recommendedName>
        <fullName evidence="6">Ribosomal processing cysteine protease Prp</fullName>
    </recommendedName>
</protein>
<accession>A0A1V4SXN1</accession>
<dbReference type="GO" id="GO:0042254">
    <property type="term" value="P:ribosome biogenesis"/>
    <property type="evidence" value="ECO:0007669"/>
    <property type="project" value="UniProtKB-KW"/>
</dbReference>
<comment type="similarity">
    <text evidence="5">Belongs to the Prp family.</text>
</comment>
<sequence length="128" mass="14438">MVNVEIYSNNENILGFKIDNHAMPEGRDFNSNELLVGEAFDMICNSVSVLSQSVIIGIDNVLELNCTYEIGDGYLSLDLRDFSKEELEKAQVLLKTFKLSLDSVILGLDESIGTTRRREYINIKTEEV</sequence>
<keyword evidence="1" id="KW-0690">Ribosome biogenesis</keyword>
<gene>
    <name evidence="7" type="ORF">CLTHE_09810</name>
</gene>
<name>A0A1V4SXN1_9CLOT</name>
<dbReference type="PANTHER" id="PTHR39178:SF1">
    <property type="entry name" value="RIBOSOMAL-PROCESSING CYSTEINE PROTEASE PRP"/>
    <property type="match status" value="1"/>
</dbReference>
<dbReference type="InterPro" id="IPR036764">
    <property type="entry name" value="Peptidase_Prp_sf"/>
</dbReference>
<reference evidence="7 8" key="1">
    <citation type="submission" date="2016-02" db="EMBL/GenBank/DDBJ databases">
        <title>Genome sequence of Clostridium thermobutyricum DSM 4928.</title>
        <authorList>
            <person name="Poehlein A."/>
            <person name="Daniel R."/>
        </authorList>
    </citation>
    <scope>NUCLEOTIDE SEQUENCE [LARGE SCALE GENOMIC DNA]</scope>
    <source>
        <strain evidence="7 8">DSM 4928</strain>
    </source>
</reference>
<evidence type="ECO:0000313" key="8">
    <source>
        <dbReference type="Proteomes" id="UP000191448"/>
    </source>
</evidence>
<evidence type="ECO:0000256" key="6">
    <source>
        <dbReference type="ARBA" id="ARBA00044538"/>
    </source>
</evidence>
<dbReference type="InterPro" id="IPR007422">
    <property type="entry name" value="Peptidase_Prp"/>
</dbReference>
<dbReference type="GO" id="GO:0006508">
    <property type="term" value="P:proteolysis"/>
    <property type="evidence" value="ECO:0007669"/>
    <property type="project" value="UniProtKB-KW"/>
</dbReference>
<dbReference type="GO" id="GO:0008234">
    <property type="term" value="F:cysteine-type peptidase activity"/>
    <property type="evidence" value="ECO:0007669"/>
    <property type="project" value="UniProtKB-KW"/>
</dbReference>
<keyword evidence="3" id="KW-0378">Hydrolase</keyword>
<keyword evidence="4" id="KW-0788">Thiol protease</keyword>
<dbReference type="PANTHER" id="PTHR39178">
    <property type="entry name" value="HYPOTHETICAL RIBOSOME-ASSOCIATED PROTEIN"/>
    <property type="match status" value="1"/>
</dbReference>
<dbReference type="EMBL" id="LTAY01000026">
    <property type="protein sequence ID" value="OPX49226.1"/>
    <property type="molecule type" value="Genomic_DNA"/>
</dbReference>
<dbReference type="NCBIfam" id="NF011127">
    <property type="entry name" value="PRK14553.1-7"/>
    <property type="match status" value="1"/>
</dbReference>
<evidence type="ECO:0000313" key="7">
    <source>
        <dbReference type="EMBL" id="OPX49226.1"/>
    </source>
</evidence>
<dbReference type="OrthoDB" id="48998at2"/>
<evidence type="ECO:0000256" key="3">
    <source>
        <dbReference type="ARBA" id="ARBA00022801"/>
    </source>
</evidence>
<dbReference type="RefSeq" id="WP_080022261.1">
    <property type="nucleotide sequence ID" value="NZ_LTAY01000026.1"/>
</dbReference>
<evidence type="ECO:0000256" key="5">
    <source>
        <dbReference type="ARBA" id="ARBA00044503"/>
    </source>
</evidence>
<dbReference type="SUPFAM" id="SSF118010">
    <property type="entry name" value="TM1457-like"/>
    <property type="match status" value="1"/>
</dbReference>